<dbReference type="Proteomes" id="UP000245591">
    <property type="component" value="Unassembled WGS sequence"/>
</dbReference>
<reference evidence="7 8" key="1">
    <citation type="journal article" date="2018" name="MBio">
        <title>Comparative Genomics Reveals the Core Gene Toolbox for the Fungus-Insect Symbiosis.</title>
        <authorList>
            <person name="Wang Y."/>
            <person name="Stata M."/>
            <person name="Wang W."/>
            <person name="Stajich J.E."/>
            <person name="White M.M."/>
            <person name="Moncalvo J.M."/>
        </authorList>
    </citation>
    <scope>NUCLEOTIDE SEQUENCE [LARGE SCALE GENOMIC DNA]</scope>
    <source>
        <strain evidence="7 8">AUS-126-30</strain>
    </source>
</reference>
<dbReference type="InterPro" id="IPR011011">
    <property type="entry name" value="Znf_FYVE_PHD"/>
</dbReference>
<dbReference type="Gene3D" id="3.30.40.10">
    <property type="entry name" value="Zinc/RING finger domain, C3HC4 (zinc finger)"/>
    <property type="match status" value="1"/>
</dbReference>
<feature type="region of interest" description="Disordered" evidence="5">
    <location>
        <begin position="1"/>
        <end position="44"/>
    </location>
</feature>
<dbReference type="Pfam" id="PF11464">
    <property type="entry name" value="Rbsn"/>
    <property type="match status" value="1"/>
</dbReference>
<evidence type="ECO:0000256" key="3">
    <source>
        <dbReference type="ARBA" id="ARBA00022833"/>
    </source>
</evidence>
<organism evidence="7 8">
    <name type="scientific">Smittium angustum</name>
    <dbReference type="NCBI Taxonomy" id="133377"/>
    <lineage>
        <taxon>Eukaryota</taxon>
        <taxon>Fungi</taxon>
        <taxon>Fungi incertae sedis</taxon>
        <taxon>Zoopagomycota</taxon>
        <taxon>Kickxellomycotina</taxon>
        <taxon>Harpellomycetes</taxon>
        <taxon>Harpellales</taxon>
        <taxon>Legeriomycetaceae</taxon>
        <taxon>Smittium</taxon>
    </lineage>
</organism>
<evidence type="ECO:0000256" key="4">
    <source>
        <dbReference type="PROSITE-ProRule" id="PRU00091"/>
    </source>
</evidence>
<dbReference type="SMART" id="SM00064">
    <property type="entry name" value="FYVE"/>
    <property type="match status" value="1"/>
</dbReference>
<evidence type="ECO:0000256" key="5">
    <source>
        <dbReference type="SAM" id="MobiDB-lite"/>
    </source>
</evidence>
<evidence type="ECO:0000256" key="2">
    <source>
        <dbReference type="ARBA" id="ARBA00022771"/>
    </source>
</evidence>
<dbReference type="PANTHER" id="PTHR13510:SF44">
    <property type="entry name" value="RABENOSYN-5"/>
    <property type="match status" value="1"/>
</dbReference>
<sequence>MEGRKRRVFGGNPSISIKDTKLNENQDIEQHEDSSTEQNPIIPNIPETSMPFVENMEILPRSEFSELQITAFQTQQQQCPICTSFIGTNQEINIHLDRFHFGKPSNIKQQNQLYNDNDGLNEMKGAIFGFLKTAGQKVKGLGDTITNGKFSSELERLDMLYSDNESTSKQTPTGMHSRAQSSNYPNQEHFETSNIEQPVQIPKICEYDGCVNNVETDKNKFKCPNCYKIYCKEHGFNEKARHMHQKNTGTRANTPICLSCSGISLDNRFGIGGPSKSHFHLFESKRSKMVKKSLLEANRIQKRLEKLSVGYANILSQNQSFFNTFDTFGKRFAGVSGSTSTSPLMKLERSVVTWEKDKDADACYLCQHPFNSFSNRRHHCRLCGRLVCGKKTCSSILDIPLRFEDGSQPKYKKFFGTRACFTCTRSLSLIQERQIPVEKIPIYGLYNALASINDHIETVVNNLQRLVDQLGNSVNIQVKSRLLNQSNLNRKELQKLLSSYDGISKRIAGLSSTSETDVRLYKSIRQSVMQDLQLKTIKLSSISQILLNQNNIILGNTNKVQKNIKLSTLKGDSSSDTTDISLPIPEIKALDGAILENATNSDTGIETTEFQSNLPERNSKFIESNISSSQTVGNIDELDEIDRETLVEKIEILREQRILVQGYIKAASQKREWSTASSLNTSLSELDNEISSLERYL</sequence>
<dbReference type="AlphaFoldDB" id="A0A2U1JDV4"/>
<accession>A0A2U1JDV4</accession>
<keyword evidence="3" id="KW-0862">Zinc</keyword>
<dbReference type="InterPro" id="IPR021565">
    <property type="entry name" value="Rbsn_Rab-bd"/>
</dbReference>
<feature type="domain" description="FYVE-type" evidence="6">
    <location>
        <begin position="357"/>
        <end position="428"/>
    </location>
</feature>
<keyword evidence="1" id="KW-0479">Metal-binding</keyword>
<dbReference type="SUPFAM" id="SSF140125">
    <property type="entry name" value="Rabenosyn-5 Rab-binding domain-like"/>
    <property type="match status" value="1"/>
</dbReference>
<gene>
    <name evidence="7" type="ORF">BB558_000596</name>
</gene>
<name>A0A2U1JDV4_SMIAN</name>
<evidence type="ECO:0000313" key="7">
    <source>
        <dbReference type="EMBL" id="PWA03271.1"/>
    </source>
</evidence>
<dbReference type="GO" id="GO:0008270">
    <property type="term" value="F:zinc ion binding"/>
    <property type="evidence" value="ECO:0007669"/>
    <property type="project" value="UniProtKB-KW"/>
</dbReference>
<evidence type="ECO:0000313" key="8">
    <source>
        <dbReference type="Proteomes" id="UP000245591"/>
    </source>
</evidence>
<dbReference type="PROSITE" id="PS50178">
    <property type="entry name" value="ZF_FYVE"/>
    <property type="match status" value="1"/>
</dbReference>
<dbReference type="PANTHER" id="PTHR13510">
    <property type="entry name" value="FYVE-FINGER-CONTAINING RAB5 EFFECTOR PROTEIN RABENOSYN-5-RELATED"/>
    <property type="match status" value="1"/>
</dbReference>
<dbReference type="SUPFAM" id="SSF57903">
    <property type="entry name" value="FYVE/PHD zinc finger"/>
    <property type="match status" value="1"/>
</dbReference>
<feature type="compositionally biased region" description="Basic and acidic residues" evidence="5">
    <location>
        <begin position="18"/>
        <end position="34"/>
    </location>
</feature>
<feature type="region of interest" description="Disordered" evidence="5">
    <location>
        <begin position="164"/>
        <end position="188"/>
    </location>
</feature>
<dbReference type="CDD" id="cd15737">
    <property type="entry name" value="FYVE2_Vac1p_like"/>
    <property type="match status" value="1"/>
</dbReference>
<dbReference type="InterPro" id="IPR000306">
    <property type="entry name" value="Znf_FYVE"/>
</dbReference>
<keyword evidence="2 4" id="KW-0863">Zinc-finger</keyword>
<keyword evidence="8" id="KW-1185">Reference proteome</keyword>
<dbReference type="EMBL" id="MBFU01000024">
    <property type="protein sequence ID" value="PWA03271.1"/>
    <property type="molecule type" value="Genomic_DNA"/>
</dbReference>
<comment type="caution">
    <text evidence="7">The sequence shown here is derived from an EMBL/GenBank/DDBJ whole genome shotgun (WGS) entry which is preliminary data.</text>
</comment>
<evidence type="ECO:0000259" key="6">
    <source>
        <dbReference type="PROSITE" id="PS50178"/>
    </source>
</evidence>
<evidence type="ECO:0000256" key="1">
    <source>
        <dbReference type="ARBA" id="ARBA00022723"/>
    </source>
</evidence>
<dbReference type="InterPro" id="IPR052727">
    <property type="entry name" value="Rab4/Rab5_effector"/>
</dbReference>
<proteinExistence type="predicted"/>
<dbReference type="InterPro" id="IPR036531">
    <property type="entry name" value="Rbsn_Rab-bd_sf"/>
</dbReference>
<dbReference type="Pfam" id="PF01363">
    <property type="entry name" value="FYVE"/>
    <property type="match status" value="1"/>
</dbReference>
<dbReference type="InterPro" id="IPR013083">
    <property type="entry name" value="Znf_RING/FYVE/PHD"/>
</dbReference>
<dbReference type="InterPro" id="IPR017455">
    <property type="entry name" value="Znf_FYVE-rel"/>
</dbReference>
<protein>
    <recommendedName>
        <fullName evidence="6">FYVE-type domain-containing protein</fullName>
    </recommendedName>
</protein>